<reference evidence="3" key="1">
    <citation type="journal article" date="2013" name="Nature">
        <title>Draft genome of the wheat A-genome progenitor Triticum urartu.</title>
        <authorList>
            <person name="Ling H.Q."/>
            <person name="Zhao S."/>
            <person name="Liu D."/>
            <person name="Wang J."/>
            <person name="Sun H."/>
            <person name="Zhang C."/>
            <person name="Fan H."/>
            <person name="Li D."/>
            <person name="Dong L."/>
            <person name="Tao Y."/>
            <person name="Gao C."/>
            <person name="Wu H."/>
            <person name="Li Y."/>
            <person name="Cui Y."/>
            <person name="Guo X."/>
            <person name="Zheng S."/>
            <person name="Wang B."/>
            <person name="Yu K."/>
            <person name="Liang Q."/>
            <person name="Yang W."/>
            <person name="Lou X."/>
            <person name="Chen J."/>
            <person name="Feng M."/>
            <person name="Jian J."/>
            <person name="Zhang X."/>
            <person name="Luo G."/>
            <person name="Jiang Y."/>
            <person name="Liu J."/>
            <person name="Wang Z."/>
            <person name="Sha Y."/>
            <person name="Zhang B."/>
            <person name="Wu H."/>
            <person name="Tang D."/>
            <person name="Shen Q."/>
            <person name="Xue P."/>
            <person name="Zou S."/>
            <person name="Wang X."/>
            <person name="Liu X."/>
            <person name="Wang F."/>
            <person name="Yang Y."/>
            <person name="An X."/>
            <person name="Dong Z."/>
            <person name="Zhang K."/>
            <person name="Zhang X."/>
            <person name="Luo M.C."/>
            <person name="Dvorak J."/>
            <person name="Tong Y."/>
            <person name="Wang J."/>
            <person name="Yang H."/>
            <person name="Li Z."/>
            <person name="Wang D."/>
            <person name="Zhang A."/>
            <person name="Wang J."/>
        </authorList>
    </citation>
    <scope>NUCLEOTIDE SEQUENCE</scope>
    <source>
        <strain evidence="3">cv. G1812</strain>
    </source>
</reference>
<dbReference type="EnsemblPlants" id="TuG1812G0300004874.01.T01">
    <property type="protein sequence ID" value="TuG1812G0300004874.01.T01.cds284683"/>
    <property type="gene ID" value="TuG1812G0300004874.01"/>
</dbReference>
<organism evidence="2 3">
    <name type="scientific">Triticum urartu</name>
    <name type="common">Red wild einkorn</name>
    <name type="synonym">Crithodium urartu</name>
    <dbReference type="NCBI Taxonomy" id="4572"/>
    <lineage>
        <taxon>Eukaryota</taxon>
        <taxon>Viridiplantae</taxon>
        <taxon>Streptophyta</taxon>
        <taxon>Embryophyta</taxon>
        <taxon>Tracheophyta</taxon>
        <taxon>Spermatophyta</taxon>
        <taxon>Magnoliopsida</taxon>
        <taxon>Liliopsida</taxon>
        <taxon>Poales</taxon>
        <taxon>Poaceae</taxon>
        <taxon>BOP clade</taxon>
        <taxon>Pooideae</taxon>
        <taxon>Triticodae</taxon>
        <taxon>Triticeae</taxon>
        <taxon>Triticinae</taxon>
        <taxon>Triticum</taxon>
    </lineage>
</organism>
<dbReference type="Proteomes" id="UP000015106">
    <property type="component" value="Chromosome 3"/>
</dbReference>
<proteinExistence type="predicted"/>
<reference evidence="2" key="2">
    <citation type="submission" date="2018-03" db="EMBL/GenBank/DDBJ databases">
        <title>The Triticum urartu genome reveals the dynamic nature of wheat genome evolution.</title>
        <authorList>
            <person name="Ling H."/>
            <person name="Ma B."/>
            <person name="Shi X."/>
            <person name="Liu H."/>
            <person name="Dong L."/>
            <person name="Sun H."/>
            <person name="Cao Y."/>
            <person name="Gao Q."/>
            <person name="Zheng S."/>
            <person name="Li Y."/>
            <person name="Yu Y."/>
            <person name="Du H."/>
            <person name="Qi M."/>
            <person name="Li Y."/>
            <person name="Yu H."/>
            <person name="Cui Y."/>
            <person name="Wang N."/>
            <person name="Chen C."/>
            <person name="Wu H."/>
            <person name="Zhao Y."/>
            <person name="Zhang J."/>
            <person name="Li Y."/>
            <person name="Zhou W."/>
            <person name="Zhang B."/>
            <person name="Hu W."/>
            <person name="Eijk M."/>
            <person name="Tang J."/>
            <person name="Witsenboer H."/>
            <person name="Zhao S."/>
            <person name="Li Z."/>
            <person name="Zhang A."/>
            <person name="Wang D."/>
            <person name="Liang C."/>
        </authorList>
    </citation>
    <scope>NUCLEOTIDE SEQUENCE [LARGE SCALE GENOMIC DNA]</scope>
    <source>
        <strain evidence="2">cv. G1812</strain>
    </source>
</reference>
<protein>
    <recommendedName>
        <fullName evidence="1">Helitron helicase-like domain-containing protein</fullName>
    </recommendedName>
</protein>
<name>A0A8R7PY27_TRIUA</name>
<evidence type="ECO:0000313" key="3">
    <source>
        <dbReference type="Proteomes" id="UP000015106"/>
    </source>
</evidence>
<evidence type="ECO:0000313" key="2">
    <source>
        <dbReference type="EnsemblPlants" id="TuG1812G0300004874.01.T01.cds284683"/>
    </source>
</evidence>
<feature type="domain" description="Helitron helicase-like" evidence="1">
    <location>
        <begin position="8"/>
        <end position="105"/>
    </location>
</feature>
<reference evidence="2" key="3">
    <citation type="submission" date="2022-06" db="UniProtKB">
        <authorList>
            <consortium name="EnsemblPlants"/>
        </authorList>
    </citation>
    <scope>IDENTIFICATION</scope>
</reference>
<accession>A0A8R7PY27</accession>
<dbReference type="PANTHER" id="PTHR45786:SF74">
    <property type="entry name" value="ATP-DEPENDENT DNA HELICASE"/>
    <property type="match status" value="1"/>
</dbReference>
<dbReference type="AlphaFoldDB" id="A0A8R7PY27"/>
<dbReference type="InterPro" id="IPR025476">
    <property type="entry name" value="Helitron_helicase-like"/>
</dbReference>
<dbReference type="Gramene" id="TuG1812G0300004874.01.T01">
    <property type="protein sequence ID" value="TuG1812G0300004874.01.T01.cds284683"/>
    <property type="gene ID" value="TuG1812G0300004874.01"/>
</dbReference>
<dbReference type="Pfam" id="PF14214">
    <property type="entry name" value="Helitron_like_N"/>
    <property type="match status" value="1"/>
</dbReference>
<keyword evidence="3" id="KW-1185">Reference proteome</keyword>
<evidence type="ECO:0000259" key="1">
    <source>
        <dbReference type="Pfam" id="PF14214"/>
    </source>
</evidence>
<sequence length="105" mass="11558">MGEGNSTGRNIGVQFILHGSFTGGRRYMFLNYHDGMAICREYGAPDLFVTFTCNPKWQEIADALASEPGQVAADRPDITTRVFSMKFDEFLDGVKDGSLFGPVQA</sequence>
<dbReference type="PANTHER" id="PTHR45786">
    <property type="entry name" value="DNA BINDING PROTEIN-LIKE"/>
    <property type="match status" value="1"/>
</dbReference>